<dbReference type="OrthoDB" id="9944568at2759"/>
<dbReference type="InterPro" id="IPR027470">
    <property type="entry name" value="Cation_efflux_CTD"/>
</dbReference>
<feature type="domain" description="Cation efflux protein cytoplasmic" evidence="11">
    <location>
        <begin position="378"/>
        <end position="453"/>
    </location>
</feature>
<dbReference type="PANTHER" id="PTHR11562:SF84">
    <property type="entry name" value="LD05335P"/>
    <property type="match status" value="1"/>
</dbReference>
<evidence type="ECO:0000256" key="7">
    <source>
        <dbReference type="ARBA" id="ARBA00023065"/>
    </source>
</evidence>
<keyword evidence="5" id="KW-0862">Zinc</keyword>
<evidence type="ECO:0000256" key="4">
    <source>
        <dbReference type="ARBA" id="ARBA00022692"/>
    </source>
</evidence>
<sequence length="465" mass="51216">MANIYDEVNVCEHQYSGCINPLSEDNLMLEEEARSSVPLLGNNDEPATFCVRCRSMSNSCNYVTNHQAELRSPVGMTEWGNRNIFGNECNGHHDTVLNNTQTPQYLITSAGDGADMPLLTDREGFCNVTVNPSNFINDEIDHCHMATALPRGSSGAWHQLLAATLMCLLFMVAEVVGGYLAGSLAVMTDAAHLLSDFVGFLVSLVAIWLGRRTPTRRFSFGYCRAEILGALLSISIIWVMTGVFIYLAVLRFIHQDFNIKADTMMIVAAIGVAINIVMGLVLHGACSNVGHHHSHHGQLARRNERNKQNNINVRAAVIHVLGDLIQSIGVLVSAFIIKFYPGVKLVDPICTFLFSLVVLATTLPVLRDASHILMEGFPRHLDYTAIANNLSALDGVRTVHNLHVWSLTLNKNALAVHLAVDRSADSDLVLKQALCLVQRKFDIHHATVQVERYCAATMQDCLQCQ</sequence>
<keyword evidence="13" id="KW-1185">Reference proteome</keyword>
<accession>A0A2J7QRC9</accession>
<feature type="transmembrane region" description="Helical" evidence="9">
    <location>
        <begin position="311"/>
        <end position="339"/>
    </location>
</feature>
<keyword evidence="6 9" id="KW-1133">Transmembrane helix</keyword>
<dbReference type="InterPro" id="IPR002524">
    <property type="entry name" value="Cation_efflux"/>
</dbReference>
<dbReference type="InterPro" id="IPR036837">
    <property type="entry name" value="Cation_efflux_CTD_sf"/>
</dbReference>
<dbReference type="Gene3D" id="1.20.1510.10">
    <property type="entry name" value="Cation efflux protein transmembrane domain"/>
    <property type="match status" value="1"/>
</dbReference>
<keyword evidence="7" id="KW-0406">Ion transport</keyword>
<evidence type="ECO:0000256" key="2">
    <source>
        <dbReference type="ARBA" id="ARBA00008873"/>
    </source>
</evidence>
<feature type="transmembrane region" description="Helical" evidence="9">
    <location>
        <begin position="190"/>
        <end position="209"/>
    </location>
</feature>
<organism evidence="12 13">
    <name type="scientific">Cryptotermes secundus</name>
    <dbReference type="NCBI Taxonomy" id="105785"/>
    <lineage>
        <taxon>Eukaryota</taxon>
        <taxon>Metazoa</taxon>
        <taxon>Ecdysozoa</taxon>
        <taxon>Arthropoda</taxon>
        <taxon>Hexapoda</taxon>
        <taxon>Insecta</taxon>
        <taxon>Pterygota</taxon>
        <taxon>Neoptera</taxon>
        <taxon>Polyneoptera</taxon>
        <taxon>Dictyoptera</taxon>
        <taxon>Blattodea</taxon>
        <taxon>Blattoidea</taxon>
        <taxon>Termitoidae</taxon>
        <taxon>Kalotermitidae</taxon>
        <taxon>Cryptotermitinae</taxon>
        <taxon>Cryptotermes</taxon>
    </lineage>
</organism>
<dbReference type="FunFam" id="1.20.1510.10:FF:000027">
    <property type="entry name" value="Zinc transporter ttm-1"/>
    <property type="match status" value="1"/>
</dbReference>
<feature type="transmembrane region" description="Helical" evidence="9">
    <location>
        <begin position="265"/>
        <end position="290"/>
    </location>
</feature>
<dbReference type="SUPFAM" id="SSF161111">
    <property type="entry name" value="Cation efflux protein transmembrane domain-like"/>
    <property type="match status" value="1"/>
</dbReference>
<comment type="caution">
    <text evidence="12">The sequence shown here is derived from an EMBL/GenBank/DDBJ whole genome shotgun (WGS) entry which is preliminary data.</text>
</comment>
<dbReference type="EMBL" id="NEVH01011907">
    <property type="protein sequence ID" value="PNF31144.1"/>
    <property type="molecule type" value="Genomic_DNA"/>
</dbReference>
<evidence type="ECO:0000256" key="8">
    <source>
        <dbReference type="ARBA" id="ARBA00023136"/>
    </source>
</evidence>
<reference evidence="12 13" key="1">
    <citation type="submission" date="2017-12" db="EMBL/GenBank/DDBJ databases">
        <title>Hemimetabolous genomes reveal molecular basis of termite eusociality.</title>
        <authorList>
            <person name="Harrison M.C."/>
            <person name="Jongepier E."/>
            <person name="Robertson H.M."/>
            <person name="Arning N."/>
            <person name="Bitard-Feildel T."/>
            <person name="Chao H."/>
            <person name="Childers C.P."/>
            <person name="Dinh H."/>
            <person name="Doddapaneni H."/>
            <person name="Dugan S."/>
            <person name="Gowin J."/>
            <person name="Greiner C."/>
            <person name="Han Y."/>
            <person name="Hu H."/>
            <person name="Hughes D.S.T."/>
            <person name="Huylmans A.-K."/>
            <person name="Kemena C."/>
            <person name="Kremer L.P.M."/>
            <person name="Lee S.L."/>
            <person name="Lopez-Ezquerra A."/>
            <person name="Mallet L."/>
            <person name="Monroy-Kuhn J.M."/>
            <person name="Moser A."/>
            <person name="Murali S.C."/>
            <person name="Muzny D.M."/>
            <person name="Otani S."/>
            <person name="Piulachs M.-D."/>
            <person name="Poelchau M."/>
            <person name="Qu J."/>
            <person name="Schaub F."/>
            <person name="Wada-Katsumata A."/>
            <person name="Worley K.C."/>
            <person name="Xie Q."/>
            <person name="Ylla G."/>
            <person name="Poulsen M."/>
            <person name="Gibbs R.A."/>
            <person name="Schal C."/>
            <person name="Richards S."/>
            <person name="Belles X."/>
            <person name="Korb J."/>
            <person name="Bornberg-Bauer E."/>
        </authorList>
    </citation>
    <scope>NUCLEOTIDE SEQUENCE [LARGE SCALE GENOMIC DNA]</scope>
    <source>
        <tissue evidence="12">Whole body</tissue>
    </source>
</reference>
<name>A0A2J7QRC9_9NEOP</name>
<evidence type="ECO:0000259" key="11">
    <source>
        <dbReference type="Pfam" id="PF16916"/>
    </source>
</evidence>
<evidence type="ECO:0000256" key="6">
    <source>
        <dbReference type="ARBA" id="ARBA00022989"/>
    </source>
</evidence>
<keyword evidence="4 9" id="KW-0812">Transmembrane</keyword>
<feature type="transmembrane region" description="Helical" evidence="9">
    <location>
        <begin position="345"/>
        <end position="366"/>
    </location>
</feature>
<evidence type="ECO:0000259" key="10">
    <source>
        <dbReference type="Pfam" id="PF01545"/>
    </source>
</evidence>
<evidence type="ECO:0000256" key="9">
    <source>
        <dbReference type="SAM" id="Phobius"/>
    </source>
</evidence>
<evidence type="ECO:0000256" key="3">
    <source>
        <dbReference type="ARBA" id="ARBA00022448"/>
    </source>
</evidence>
<dbReference type="PANTHER" id="PTHR11562">
    <property type="entry name" value="CATION EFFLUX PROTEIN/ ZINC TRANSPORTER"/>
    <property type="match status" value="1"/>
</dbReference>
<dbReference type="GO" id="GO:0010043">
    <property type="term" value="P:response to zinc ion"/>
    <property type="evidence" value="ECO:0007669"/>
    <property type="project" value="TreeGrafter"/>
</dbReference>
<dbReference type="GO" id="GO:0005385">
    <property type="term" value="F:zinc ion transmembrane transporter activity"/>
    <property type="evidence" value="ECO:0007669"/>
    <property type="project" value="TreeGrafter"/>
</dbReference>
<feature type="transmembrane region" description="Helical" evidence="9">
    <location>
        <begin position="160"/>
        <end position="184"/>
    </location>
</feature>
<protein>
    <submittedName>
        <fullName evidence="12">Zinc transporter 2</fullName>
    </submittedName>
</protein>
<feature type="domain" description="Cation efflux protein transmembrane" evidence="10">
    <location>
        <begin position="160"/>
        <end position="374"/>
    </location>
</feature>
<dbReference type="Proteomes" id="UP000235965">
    <property type="component" value="Unassembled WGS sequence"/>
</dbReference>
<evidence type="ECO:0000313" key="13">
    <source>
        <dbReference type="Proteomes" id="UP000235965"/>
    </source>
</evidence>
<evidence type="ECO:0000256" key="5">
    <source>
        <dbReference type="ARBA" id="ARBA00022906"/>
    </source>
</evidence>
<dbReference type="GO" id="GO:0005886">
    <property type="term" value="C:plasma membrane"/>
    <property type="evidence" value="ECO:0007669"/>
    <property type="project" value="TreeGrafter"/>
</dbReference>
<dbReference type="NCBIfam" id="TIGR01297">
    <property type="entry name" value="CDF"/>
    <property type="match status" value="1"/>
</dbReference>
<keyword evidence="3" id="KW-0813">Transport</keyword>
<dbReference type="InterPro" id="IPR050681">
    <property type="entry name" value="CDF/SLC30A"/>
</dbReference>
<evidence type="ECO:0000256" key="1">
    <source>
        <dbReference type="ARBA" id="ARBA00004141"/>
    </source>
</evidence>
<comment type="subcellular location">
    <subcellularLocation>
        <location evidence="1">Membrane</location>
        <topology evidence="1">Multi-pass membrane protein</topology>
    </subcellularLocation>
</comment>
<proteinExistence type="inferred from homology"/>
<evidence type="ECO:0000313" key="12">
    <source>
        <dbReference type="EMBL" id="PNF31144.1"/>
    </source>
</evidence>
<dbReference type="Pfam" id="PF01545">
    <property type="entry name" value="Cation_efflux"/>
    <property type="match status" value="1"/>
</dbReference>
<dbReference type="InterPro" id="IPR058533">
    <property type="entry name" value="Cation_efflux_TM"/>
</dbReference>
<keyword evidence="8 9" id="KW-0472">Membrane</keyword>
<feature type="transmembrane region" description="Helical" evidence="9">
    <location>
        <begin position="230"/>
        <end position="253"/>
    </location>
</feature>
<dbReference type="Pfam" id="PF16916">
    <property type="entry name" value="ZT_dimer"/>
    <property type="match status" value="1"/>
</dbReference>
<comment type="similarity">
    <text evidence="2">Belongs to the cation diffusion facilitator (CDF) transporter (TC 2.A.4) family. SLC30A subfamily.</text>
</comment>
<keyword evidence="5" id="KW-0864">Zinc transport</keyword>
<dbReference type="SUPFAM" id="SSF160240">
    <property type="entry name" value="Cation efflux protein cytoplasmic domain-like"/>
    <property type="match status" value="1"/>
</dbReference>
<dbReference type="AlphaFoldDB" id="A0A2J7QRC9"/>
<gene>
    <name evidence="12" type="ORF">B7P43_G15444</name>
</gene>
<dbReference type="InterPro" id="IPR027469">
    <property type="entry name" value="Cation_efflux_TMD_sf"/>
</dbReference>